<feature type="transmembrane region" description="Helical" evidence="1">
    <location>
        <begin position="16"/>
        <end position="38"/>
    </location>
</feature>
<dbReference type="Proteomes" id="UP001139410">
    <property type="component" value="Unassembled WGS sequence"/>
</dbReference>
<dbReference type="AlphaFoldDB" id="A0A9X1QL25"/>
<evidence type="ECO:0000256" key="1">
    <source>
        <dbReference type="SAM" id="Phobius"/>
    </source>
</evidence>
<feature type="transmembrane region" description="Helical" evidence="1">
    <location>
        <begin position="64"/>
        <end position="85"/>
    </location>
</feature>
<gene>
    <name evidence="2" type="ORF">LVY65_11490</name>
</gene>
<sequence length="149" mass="16068">MTDESATDAQSGNPPIWYWVAAVGAVLFECLGCIFYLAEVRLTPEQIATLPLDQTAMLGARPGWYYAAFGVAVWVGLAGSVGLLLRRAWAVPALLVSLIAVAVQFSAVLIVPQMRTVSSDALLGPIVVALVCYGIFMLSRLAKRRGWLR</sequence>
<comment type="caution">
    <text evidence="2">The sequence shown here is derived from an EMBL/GenBank/DDBJ whole genome shotgun (WGS) entry which is preliminary data.</text>
</comment>
<keyword evidence="1" id="KW-0812">Transmembrane</keyword>
<evidence type="ECO:0000313" key="2">
    <source>
        <dbReference type="EMBL" id="MCF2515683.1"/>
    </source>
</evidence>
<reference evidence="2" key="1">
    <citation type="submission" date="2022-01" db="EMBL/GenBank/DDBJ databases">
        <authorList>
            <person name="Jo J.-H."/>
            <person name="Im W.-T."/>
        </authorList>
    </citation>
    <scope>NUCLEOTIDE SEQUENCE</scope>
    <source>
        <strain evidence="2">G124</strain>
    </source>
</reference>
<protein>
    <recommendedName>
        <fullName evidence="4">Sugar transporter</fullName>
    </recommendedName>
</protein>
<name>A0A9X1QL25_9SPHN</name>
<organism evidence="2 3">
    <name type="scientific">Sphingomonas cremea</name>
    <dbReference type="NCBI Taxonomy" id="2904799"/>
    <lineage>
        <taxon>Bacteria</taxon>
        <taxon>Pseudomonadati</taxon>
        <taxon>Pseudomonadota</taxon>
        <taxon>Alphaproteobacteria</taxon>
        <taxon>Sphingomonadales</taxon>
        <taxon>Sphingomonadaceae</taxon>
        <taxon>Sphingomonas</taxon>
    </lineage>
</organism>
<feature type="transmembrane region" description="Helical" evidence="1">
    <location>
        <begin position="91"/>
        <end position="110"/>
    </location>
</feature>
<keyword evidence="3" id="KW-1185">Reference proteome</keyword>
<feature type="transmembrane region" description="Helical" evidence="1">
    <location>
        <begin position="122"/>
        <end position="142"/>
    </location>
</feature>
<proteinExistence type="predicted"/>
<keyword evidence="1" id="KW-0472">Membrane</keyword>
<accession>A0A9X1QL25</accession>
<dbReference type="RefSeq" id="WP_235068390.1">
    <property type="nucleotide sequence ID" value="NZ_JAKFGM010000003.1"/>
</dbReference>
<evidence type="ECO:0000313" key="3">
    <source>
        <dbReference type="Proteomes" id="UP001139410"/>
    </source>
</evidence>
<keyword evidence="1" id="KW-1133">Transmembrane helix</keyword>
<dbReference type="EMBL" id="JAKFGM010000003">
    <property type="protein sequence ID" value="MCF2515683.1"/>
    <property type="molecule type" value="Genomic_DNA"/>
</dbReference>
<evidence type="ECO:0008006" key="4">
    <source>
        <dbReference type="Google" id="ProtNLM"/>
    </source>
</evidence>